<dbReference type="PRINTS" id="PR00507">
    <property type="entry name" value="N12N6MTFRASE"/>
</dbReference>
<dbReference type="Proteomes" id="UP000283872">
    <property type="component" value="Unassembled WGS sequence"/>
</dbReference>
<evidence type="ECO:0000256" key="1">
    <source>
        <dbReference type="ARBA" id="ARBA00006594"/>
    </source>
</evidence>
<reference evidence="9 10" key="1">
    <citation type="submission" date="2018-08" db="EMBL/GenBank/DDBJ databases">
        <title>A genome reference for cultivated species of the human gut microbiota.</title>
        <authorList>
            <person name="Zou Y."/>
            <person name="Xue W."/>
            <person name="Luo G."/>
        </authorList>
    </citation>
    <scope>NUCLEOTIDE SEQUENCE [LARGE SCALE GENOMIC DNA]</scope>
    <source>
        <strain evidence="9 10">AF24-12</strain>
    </source>
</reference>
<dbReference type="GO" id="GO:0009007">
    <property type="term" value="F:site-specific DNA-methyltransferase (adenine-specific) activity"/>
    <property type="evidence" value="ECO:0007669"/>
    <property type="project" value="UniProtKB-EC"/>
</dbReference>
<keyword evidence="4 9" id="KW-0808">Transferase</keyword>
<accession>A0A3R6ALX5</accession>
<dbReference type="GO" id="GO:0008170">
    <property type="term" value="F:N-methyltransferase activity"/>
    <property type="evidence" value="ECO:0007669"/>
    <property type="project" value="InterPro"/>
</dbReference>
<dbReference type="GO" id="GO:0009307">
    <property type="term" value="P:DNA restriction-modification system"/>
    <property type="evidence" value="ECO:0007669"/>
    <property type="project" value="UniProtKB-KW"/>
</dbReference>
<evidence type="ECO:0000256" key="3">
    <source>
        <dbReference type="ARBA" id="ARBA00022603"/>
    </source>
</evidence>
<evidence type="ECO:0000256" key="7">
    <source>
        <dbReference type="ARBA" id="ARBA00047942"/>
    </source>
</evidence>
<dbReference type="RefSeq" id="WP_118085950.1">
    <property type="nucleotide sequence ID" value="NZ_CATKVV010000005.1"/>
</dbReference>
<dbReference type="PANTHER" id="PTHR33841:SF6">
    <property type="entry name" value="TYPE II METHYLTRANSFERASE M.HINDII"/>
    <property type="match status" value="1"/>
</dbReference>
<dbReference type="PROSITE" id="PS00092">
    <property type="entry name" value="N6_MTASE"/>
    <property type="match status" value="1"/>
</dbReference>
<gene>
    <name evidence="9" type="ORF">DWY11_09790</name>
</gene>
<dbReference type="InterPro" id="IPR003356">
    <property type="entry name" value="DNA_methylase_A-5"/>
</dbReference>
<comment type="similarity">
    <text evidence="1">Belongs to the N(4)/N(6)-methyltransferase family.</text>
</comment>
<evidence type="ECO:0000256" key="2">
    <source>
        <dbReference type="ARBA" id="ARBA00011900"/>
    </source>
</evidence>
<keyword evidence="5" id="KW-0680">Restriction system</keyword>
<evidence type="ECO:0000313" key="10">
    <source>
        <dbReference type="Proteomes" id="UP000283872"/>
    </source>
</evidence>
<comment type="catalytic activity">
    <reaction evidence="7">
        <text>a 2'-deoxyadenosine in DNA + S-adenosyl-L-methionine = an N(6)-methyl-2'-deoxyadenosine in DNA + S-adenosyl-L-homocysteine + H(+)</text>
        <dbReference type="Rhea" id="RHEA:15197"/>
        <dbReference type="Rhea" id="RHEA-COMP:12418"/>
        <dbReference type="Rhea" id="RHEA-COMP:12419"/>
        <dbReference type="ChEBI" id="CHEBI:15378"/>
        <dbReference type="ChEBI" id="CHEBI:57856"/>
        <dbReference type="ChEBI" id="CHEBI:59789"/>
        <dbReference type="ChEBI" id="CHEBI:90615"/>
        <dbReference type="ChEBI" id="CHEBI:90616"/>
        <dbReference type="EC" id="2.1.1.72"/>
    </reaction>
</comment>
<organism evidence="9 10">
    <name type="scientific">Segatella copri</name>
    <dbReference type="NCBI Taxonomy" id="165179"/>
    <lineage>
        <taxon>Bacteria</taxon>
        <taxon>Pseudomonadati</taxon>
        <taxon>Bacteroidota</taxon>
        <taxon>Bacteroidia</taxon>
        <taxon>Bacteroidales</taxon>
        <taxon>Prevotellaceae</taxon>
        <taxon>Segatella</taxon>
    </lineage>
</organism>
<dbReference type="PANTHER" id="PTHR33841">
    <property type="entry name" value="DNA METHYLTRANSFERASE YEEA-RELATED"/>
    <property type="match status" value="1"/>
</dbReference>
<dbReference type="EMBL" id="QRVA01000023">
    <property type="protein sequence ID" value="RGS14822.1"/>
    <property type="molecule type" value="Genomic_DNA"/>
</dbReference>
<protein>
    <recommendedName>
        <fullName evidence="2">site-specific DNA-methyltransferase (adenine-specific)</fullName>
        <ecNumber evidence="2">2.1.1.72</ecNumber>
    </recommendedName>
</protein>
<name>A0A3R6ALX5_9BACT</name>
<keyword evidence="3 9" id="KW-0489">Methyltransferase</keyword>
<proteinExistence type="inferred from homology"/>
<dbReference type="InterPro" id="IPR002052">
    <property type="entry name" value="DNA_methylase_N6_adenine_CS"/>
</dbReference>
<comment type="caution">
    <text evidence="9">The sequence shown here is derived from an EMBL/GenBank/DDBJ whole genome shotgun (WGS) entry which is preliminary data.</text>
</comment>
<dbReference type="Pfam" id="PF02384">
    <property type="entry name" value="N6_Mtase"/>
    <property type="match status" value="1"/>
</dbReference>
<evidence type="ECO:0000256" key="5">
    <source>
        <dbReference type="ARBA" id="ARBA00022747"/>
    </source>
</evidence>
<dbReference type="Gene3D" id="3.40.50.150">
    <property type="entry name" value="Vaccinia Virus protein VP39"/>
    <property type="match status" value="1"/>
</dbReference>
<dbReference type="GO" id="GO:0003677">
    <property type="term" value="F:DNA binding"/>
    <property type="evidence" value="ECO:0007669"/>
    <property type="project" value="UniProtKB-KW"/>
</dbReference>
<dbReference type="AlphaFoldDB" id="A0A3R6ALX5"/>
<evidence type="ECO:0000256" key="6">
    <source>
        <dbReference type="ARBA" id="ARBA00023125"/>
    </source>
</evidence>
<dbReference type="SUPFAM" id="SSF53335">
    <property type="entry name" value="S-adenosyl-L-methionine-dependent methyltransferases"/>
    <property type="match status" value="1"/>
</dbReference>
<dbReference type="CDD" id="cd02440">
    <property type="entry name" value="AdoMet_MTases"/>
    <property type="match status" value="1"/>
</dbReference>
<keyword evidence="6" id="KW-0238">DNA-binding</keyword>
<sequence>MNEHISLWVKQTGVLPVNLLHCQNAGVLKYAMLDGDINNFCLDYSENQDMDADAYKQQAWSSNMRNYIRVAGDDVMLYRVGNVSPERISKSLVLNNMEKFYQYISPKQDVPNIEGIVPFVMKEFRGIRNWLREENSAESSMTALLYMLAFIKDNGNIGNDSLVSLGLPANTLDIVGKLTTMEEHLQHLREGMNGFLPNISLLLRHAAGQLFEEANYIAKFNPQLSLFTNYDIKYAYDPQKLGAFYTPTYLARSIVEKVIKESHIEDKEEISILDPACGSGEFLVEALRQLKTIGFTGKVKVYGWDVSSIAINIANFVLHFEKEEWNNSLELHIEEHDSIVCNWPNVDIVFMNPPYSSWEQLNDEQRESVKELMPKGKPNLSGVFYLKAVNALKESGVIGCVMPTSFLINDSTKELRKISKEKATPFYIGRLGSFVFQRAFVDVCVVMAKVRADFDGSITMLWTDNKGKLVPDALRKLRMIDYGAAIPLNMEDVSIYQQDAKSVFNNEVWMPLSYKEMQVKKTLDGLLACGAMERVKDVFNVRQGCRTGNNSLFKIKKQELLAMGEEEQSFFRPSVDSGSLQNNVLQEESYVFFPYGENGLNILSEEQLENKVPTYYRKIVGSKESLASRASGIREWWALTRPGSWQYTPELKLVSAEFGNSSNYSIDESGRFVVERGLAWLPKDEQMPIDNLYAYLAILSSEYYNTLLAIYSKQLAGGIWFNLEKKFVDQIPLPRFSDNEDYTLQLLIGYGKKIANGVRFDYYKCEHLVRGLYGC</sequence>
<evidence type="ECO:0000256" key="4">
    <source>
        <dbReference type="ARBA" id="ARBA00022679"/>
    </source>
</evidence>
<dbReference type="InterPro" id="IPR050953">
    <property type="entry name" value="N4_N6_ade-DNA_methylase"/>
</dbReference>
<feature type="domain" description="DNA methylase adenine-specific" evidence="8">
    <location>
        <begin position="235"/>
        <end position="478"/>
    </location>
</feature>
<dbReference type="GO" id="GO:0032259">
    <property type="term" value="P:methylation"/>
    <property type="evidence" value="ECO:0007669"/>
    <property type="project" value="UniProtKB-KW"/>
</dbReference>
<evidence type="ECO:0000259" key="8">
    <source>
        <dbReference type="Pfam" id="PF02384"/>
    </source>
</evidence>
<dbReference type="InterPro" id="IPR029063">
    <property type="entry name" value="SAM-dependent_MTases_sf"/>
</dbReference>
<dbReference type="EC" id="2.1.1.72" evidence="2"/>
<evidence type="ECO:0000313" key="9">
    <source>
        <dbReference type="EMBL" id="RGS14822.1"/>
    </source>
</evidence>